<keyword evidence="1" id="KW-0472">Membrane</keyword>
<reference evidence="2 3" key="1">
    <citation type="submission" date="2019-06" db="EMBL/GenBank/DDBJ databases">
        <title>Sequencing the genomes of 1000 actinobacteria strains.</title>
        <authorList>
            <person name="Klenk H.-P."/>
        </authorList>
    </citation>
    <scope>NUCLEOTIDE SEQUENCE [LARGE SCALE GENOMIC DNA]</scope>
    <source>
        <strain evidence="2 3">DSM 102200</strain>
    </source>
</reference>
<evidence type="ECO:0000256" key="1">
    <source>
        <dbReference type="SAM" id="Phobius"/>
    </source>
</evidence>
<protein>
    <submittedName>
        <fullName evidence="2">Thiol-disulfide isomerase/thioredoxin</fullName>
    </submittedName>
</protein>
<proteinExistence type="predicted"/>
<dbReference type="SUPFAM" id="SSF52833">
    <property type="entry name" value="Thioredoxin-like"/>
    <property type="match status" value="1"/>
</dbReference>
<dbReference type="GO" id="GO:0016853">
    <property type="term" value="F:isomerase activity"/>
    <property type="evidence" value="ECO:0007669"/>
    <property type="project" value="UniProtKB-KW"/>
</dbReference>
<dbReference type="RefSeq" id="WP_141962474.1">
    <property type="nucleotide sequence ID" value="NZ_VFOZ01000002.1"/>
</dbReference>
<keyword evidence="2" id="KW-0413">Isomerase</keyword>
<accession>A0A543C056</accession>
<dbReference type="EMBL" id="VFOZ01000002">
    <property type="protein sequence ID" value="TQL90438.1"/>
    <property type="molecule type" value="Genomic_DNA"/>
</dbReference>
<name>A0A543C056_9ACTN</name>
<keyword evidence="1" id="KW-0812">Transmembrane</keyword>
<dbReference type="Gene3D" id="3.40.30.10">
    <property type="entry name" value="Glutaredoxin"/>
    <property type="match status" value="1"/>
</dbReference>
<dbReference type="OrthoDB" id="128449at2"/>
<sequence length="181" mass="19148">MAYLTAGLLLVGLVCIFDLLLTFGLIRRLRQRPVDPSAGEPIPESVLATGAVVGRFTTTDTEGRELTQDGLAEGLIVTFLSPGCPACGEILPLVVERAREHGPGRVLAVVVRDDEKDTDPGEYIDRLSPVARVVVTSLGHEVTQAFAVRGLPAYVEMGAEGRVVSSGRALPRGMKTAEVGA</sequence>
<dbReference type="AlphaFoldDB" id="A0A543C056"/>
<dbReference type="InterPro" id="IPR036249">
    <property type="entry name" value="Thioredoxin-like_sf"/>
</dbReference>
<keyword evidence="3" id="KW-1185">Reference proteome</keyword>
<evidence type="ECO:0000313" key="2">
    <source>
        <dbReference type="EMBL" id="TQL90438.1"/>
    </source>
</evidence>
<gene>
    <name evidence="2" type="ORF">FB559_7742</name>
</gene>
<feature type="transmembrane region" description="Helical" evidence="1">
    <location>
        <begin position="6"/>
        <end position="26"/>
    </location>
</feature>
<organism evidence="2 3">
    <name type="scientific">Actinoallomurus bryophytorum</name>
    <dbReference type="NCBI Taxonomy" id="1490222"/>
    <lineage>
        <taxon>Bacteria</taxon>
        <taxon>Bacillati</taxon>
        <taxon>Actinomycetota</taxon>
        <taxon>Actinomycetes</taxon>
        <taxon>Streptosporangiales</taxon>
        <taxon>Thermomonosporaceae</taxon>
        <taxon>Actinoallomurus</taxon>
    </lineage>
</organism>
<evidence type="ECO:0000313" key="3">
    <source>
        <dbReference type="Proteomes" id="UP000316096"/>
    </source>
</evidence>
<keyword evidence="1" id="KW-1133">Transmembrane helix</keyword>
<dbReference type="Proteomes" id="UP000316096">
    <property type="component" value="Unassembled WGS sequence"/>
</dbReference>
<comment type="caution">
    <text evidence="2">The sequence shown here is derived from an EMBL/GenBank/DDBJ whole genome shotgun (WGS) entry which is preliminary data.</text>
</comment>